<dbReference type="PROSITE" id="PS00571">
    <property type="entry name" value="AMIDASES"/>
    <property type="match status" value="1"/>
</dbReference>
<evidence type="ECO:0000259" key="4">
    <source>
        <dbReference type="Pfam" id="PF01425"/>
    </source>
</evidence>
<name>A0ABV7UM91_9HYPH</name>
<dbReference type="RefSeq" id="WP_191321452.1">
    <property type="nucleotide sequence ID" value="NZ_BNCG01000083.1"/>
</dbReference>
<evidence type="ECO:0000313" key="6">
    <source>
        <dbReference type="Proteomes" id="UP001595704"/>
    </source>
</evidence>
<sequence>MFSRREVLKASAALAGSAAFTGAEARLRAGADRLCYAPAIDVLRGFFEGKLSPPEVLDAQIRQIEAYNPKVNCITRTHFDEARKQAEQSQKRYKAGNPRPLEGVTVAVKDEYAVKGWVTTMGSRLLEHAPPDPADSPVIERLRAAGAIFHIQTTVPEFYVWMTTATPLWGVTRNPWNLAFTPGGSSGGSGAALAAGFTTLALGSDMGGSIRIPSSQCGLYGFKPPFGRVPTSEVPYETQGPMARSFDDLNLLTQAMVGPHPAVHSSLRPRLNFPVSYAPVTGWKLAFYNGAGISAMEPAVRSAMDQAQEKFRKLGATVEAVDLGFNAQDMSAFIAGLFSTSMGGLATEAMKAPEKLAAYTRFMLESLNGKTGPEALVAADALLDRYHNAVQKQVFGKGFDAIVMPTLATPLVPAAHGLEPAKDTVSIDGENVHGLGFAFTWPWNLLGRYPVVAAPAGLGPESMPIGLQIITNTFDDLKAFQLAGAYAGVAQPLFTGDAFPKFV</sequence>
<accession>A0ABV7UM91</accession>
<comment type="caution">
    <text evidence="5">The sequence shown here is derived from an EMBL/GenBank/DDBJ whole genome shotgun (WGS) entry which is preliminary data.</text>
</comment>
<comment type="similarity">
    <text evidence="2">Belongs to the amidase family.</text>
</comment>
<evidence type="ECO:0000256" key="3">
    <source>
        <dbReference type="ARBA" id="ARBA00021874"/>
    </source>
</evidence>
<organism evidence="5 6">
    <name type="scientific">Camelimonas fluminis</name>
    <dbReference type="NCBI Taxonomy" id="1576911"/>
    <lineage>
        <taxon>Bacteria</taxon>
        <taxon>Pseudomonadati</taxon>
        <taxon>Pseudomonadota</taxon>
        <taxon>Alphaproteobacteria</taxon>
        <taxon>Hyphomicrobiales</taxon>
        <taxon>Chelatococcaceae</taxon>
        <taxon>Camelimonas</taxon>
    </lineage>
</organism>
<dbReference type="InterPro" id="IPR006311">
    <property type="entry name" value="TAT_signal"/>
</dbReference>
<dbReference type="Gene3D" id="3.90.1300.10">
    <property type="entry name" value="Amidase signature (AS) domain"/>
    <property type="match status" value="1"/>
</dbReference>
<dbReference type="PANTHER" id="PTHR11895">
    <property type="entry name" value="TRANSAMIDASE"/>
    <property type="match status" value="1"/>
</dbReference>
<feature type="domain" description="Amidase" evidence="4">
    <location>
        <begin position="55"/>
        <end position="476"/>
    </location>
</feature>
<dbReference type="InterPro" id="IPR000120">
    <property type="entry name" value="Amidase"/>
</dbReference>
<dbReference type="Pfam" id="PF01425">
    <property type="entry name" value="Amidase"/>
    <property type="match status" value="1"/>
</dbReference>
<reference evidence="6" key="1">
    <citation type="journal article" date="2019" name="Int. J. Syst. Evol. Microbiol.">
        <title>The Global Catalogue of Microorganisms (GCM) 10K type strain sequencing project: providing services to taxonomists for standard genome sequencing and annotation.</title>
        <authorList>
            <consortium name="The Broad Institute Genomics Platform"/>
            <consortium name="The Broad Institute Genome Sequencing Center for Infectious Disease"/>
            <person name="Wu L."/>
            <person name="Ma J."/>
        </authorList>
    </citation>
    <scope>NUCLEOTIDE SEQUENCE [LARGE SCALE GENOMIC DNA]</scope>
    <source>
        <strain evidence="6">KCTC 42282</strain>
    </source>
</reference>
<proteinExistence type="inferred from homology"/>
<dbReference type="PANTHER" id="PTHR11895:SF7">
    <property type="entry name" value="GLUTAMYL-TRNA(GLN) AMIDOTRANSFERASE SUBUNIT A, MITOCHONDRIAL"/>
    <property type="match status" value="1"/>
</dbReference>
<dbReference type="InterPro" id="IPR020556">
    <property type="entry name" value="Amidase_CS"/>
</dbReference>
<dbReference type="PROSITE" id="PS51318">
    <property type="entry name" value="TAT"/>
    <property type="match status" value="1"/>
</dbReference>
<protein>
    <recommendedName>
        <fullName evidence="3">Indoleacetamide hydrolase</fullName>
    </recommendedName>
</protein>
<evidence type="ECO:0000313" key="5">
    <source>
        <dbReference type="EMBL" id="MFC3639867.1"/>
    </source>
</evidence>
<comment type="function">
    <text evidence="1">Hydrolyzes indole-3-acetamide (IAM) into indole-3-acetic acid (IAA).</text>
</comment>
<keyword evidence="6" id="KW-1185">Reference proteome</keyword>
<evidence type="ECO:0000256" key="1">
    <source>
        <dbReference type="ARBA" id="ARBA00003871"/>
    </source>
</evidence>
<dbReference type="EMBL" id="JBHRYC010000107">
    <property type="protein sequence ID" value="MFC3639867.1"/>
    <property type="molecule type" value="Genomic_DNA"/>
</dbReference>
<dbReference type="Proteomes" id="UP001595704">
    <property type="component" value="Unassembled WGS sequence"/>
</dbReference>
<gene>
    <name evidence="5" type="ORF">ACFONL_21220</name>
</gene>
<evidence type="ECO:0000256" key="2">
    <source>
        <dbReference type="ARBA" id="ARBA00009199"/>
    </source>
</evidence>
<dbReference type="InterPro" id="IPR036928">
    <property type="entry name" value="AS_sf"/>
</dbReference>
<dbReference type="InterPro" id="IPR023631">
    <property type="entry name" value="Amidase_dom"/>
</dbReference>
<dbReference type="SUPFAM" id="SSF75304">
    <property type="entry name" value="Amidase signature (AS) enzymes"/>
    <property type="match status" value="1"/>
</dbReference>